<organism evidence="1">
    <name type="scientific">marine sediment metagenome</name>
    <dbReference type="NCBI Taxonomy" id="412755"/>
    <lineage>
        <taxon>unclassified sequences</taxon>
        <taxon>metagenomes</taxon>
        <taxon>ecological metagenomes</taxon>
    </lineage>
</organism>
<proteinExistence type="predicted"/>
<protein>
    <submittedName>
        <fullName evidence="1">Uncharacterized protein</fullName>
    </submittedName>
</protein>
<comment type="caution">
    <text evidence="1">The sequence shown here is derived from an EMBL/GenBank/DDBJ whole genome shotgun (WGS) entry which is preliminary data.</text>
</comment>
<gene>
    <name evidence="1" type="ORF">LCGC14_2801790</name>
</gene>
<sequence>MTDIDDLLAKARGRSEDYGRIYGRKETSDDYLKTTYAQLYQEAKGDTVADRDSWVRSQKGYQDAILRKKDAYADWKTAETYMKLLFAEAEVWRTKQANNRYMDNAHR</sequence>
<name>A0A0F8Z9D8_9ZZZZ</name>
<dbReference type="AlphaFoldDB" id="A0A0F8Z9D8"/>
<accession>A0A0F8Z9D8</accession>
<evidence type="ECO:0000313" key="1">
    <source>
        <dbReference type="EMBL" id="KKK82595.1"/>
    </source>
</evidence>
<reference evidence="1" key="1">
    <citation type="journal article" date="2015" name="Nature">
        <title>Complex archaea that bridge the gap between prokaryotes and eukaryotes.</title>
        <authorList>
            <person name="Spang A."/>
            <person name="Saw J.H."/>
            <person name="Jorgensen S.L."/>
            <person name="Zaremba-Niedzwiedzka K."/>
            <person name="Martijn J."/>
            <person name="Lind A.E."/>
            <person name="van Eijk R."/>
            <person name="Schleper C."/>
            <person name="Guy L."/>
            <person name="Ettema T.J."/>
        </authorList>
    </citation>
    <scope>NUCLEOTIDE SEQUENCE</scope>
</reference>
<dbReference type="EMBL" id="LAZR01052597">
    <property type="protein sequence ID" value="KKK82595.1"/>
    <property type="molecule type" value="Genomic_DNA"/>
</dbReference>